<feature type="chain" id="PRO_5045939092" description="FAD/FMN-containing dehydrogenase" evidence="1">
    <location>
        <begin position="25"/>
        <end position="81"/>
    </location>
</feature>
<proteinExistence type="predicted"/>
<comment type="caution">
    <text evidence="2">The sequence shown here is derived from an EMBL/GenBank/DDBJ whole genome shotgun (WGS) entry which is preliminary data.</text>
</comment>
<sequence length="81" mass="9119">MKKKLLAIALAVFVALGVGNVVFAHGAADNGGENGWSFEEMVPFMKDMHPNMNQQEMEQFYQDCHGSNGNEFPNRHMDNQF</sequence>
<dbReference type="EMBL" id="FOEH01000008">
    <property type="protein sequence ID" value="SEQ95800.1"/>
    <property type="molecule type" value="Genomic_DNA"/>
</dbReference>
<evidence type="ECO:0000313" key="3">
    <source>
        <dbReference type="Proteomes" id="UP000198733"/>
    </source>
</evidence>
<name>A0A1H9K9H6_9BACI</name>
<protein>
    <recommendedName>
        <fullName evidence="4">FAD/FMN-containing dehydrogenase</fullName>
    </recommendedName>
</protein>
<accession>A0A1H9K9H6</accession>
<dbReference type="Proteomes" id="UP000198733">
    <property type="component" value="Unassembled WGS sequence"/>
</dbReference>
<evidence type="ECO:0008006" key="4">
    <source>
        <dbReference type="Google" id="ProtNLM"/>
    </source>
</evidence>
<dbReference type="RefSeq" id="WP_092506246.1">
    <property type="nucleotide sequence ID" value="NZ_FOEH01000008.1"/>
</dbReference>
<keyword evidence="3" id="KW-1185">Reference proteome</keyword>
<reference evidence="2 3" key="1">
    <citation type="submission" date="2016-10" db="EMBL/GenBank/DDBJ databases">
        <authorList>
            <person name="Varghese N."/>
            <person name="Submissions S."/>
        </authorList>
    </citation>
    <scope>NUCLEOTIDE SEQUENCE [LARGE SCALE GENOMIC DNA]</scope>
    <source>
        <strain evidence="2 3">CGMCC 1.7734</strain>
    </source>
</reference>
<feature type="signal peptide" evidence="1">
    <location>
        <begin position="1"/>
        <end position="24"/>
    </location>
</feature>
<gene>
    <name evidence="2" type="ORF">SAMN05216232_3803</name>
</gene>
<keyword evidence="1" id="KW-0732">Signal</keyword>
<evidence type="ECO:0000313" key="2">
    <source>
        <dbReference type="EMBL" id="SEQ95800.1"/>
    </source>
</evidence>
<organism evidence="2 3">
    <name type="scientific">Virgibacillus subterraneus</name>
    <dbReference type="NCBI Taxonomy" id="621109"/>
    <lineage>
        <taxon>Bacteria</taxon>
        <taxon>Bacillati</taxon>
        <taxon>Bacillota</taxon>
        <taxon>Bacilli</taxon>
        <taxon>Bacillales</taxon>
        <taxon>Bacillaceae</taxon>
        <taxon>Virgibacillus</taxon>
    </lineage>
</organism>
<evidence type="ECO:0000256" key="1">
    <source>
        <dbReference type="SAM" id="SignalP"/>
    </source>
</evidence>